<dbReference type="Gene3D" id="2.60.120.10">
    <property type="entry name" value="Jelly Rolls"/>
    <property type="match status" value="1"/>
</dbReference>
<evidence type="ECO:0000259" key="1">
    <source>
        <dbReference type="Pfam" id="PF07883"/>
    </source>
</evidence>
<name>A0A382A5L2_9ZZZZ</name>
<dbReference type="EMBL" id="UINC01024003">
    <property type="protein sequence ID" value="SVA96816.1"/>
    <property type="molecule type" value="Genomic_DNA"/>
</dbReference>
<gene>
    <name evidence="2" type="ORF">METZ01_LOCUS149670</name>
</gene>
<dbReference type="Pfam" id="PF07883">
    <property type="entry name" value="Cupin_2"/>
    <property type="match status" value="1"/>
</dbReference>
<proteinExistence type="predicted"/>
<organism evidence="2">
    <name type="scientific">marine metagenome</name>
    <dbReference type="NCBI Taxonomy" id="408172"/>
    <lineage>
        <taxon>unclassified sequences</taxon>
        <taxon>metagenomes</taxon>
        <taxon>ecological metagenomes</taxon>
    </lineage>
</organism>
<dbReference type="InterPro" id="IPR053146">
    <property type="entry name" value="QDO-like"/>
</dbReference>
<feature type="domain" description="Cupin type-2" evidence="1">
    <location>
        <begin position="47"/>
        <end position="109"/>
    </location>
</feature>
<dbReference type="AlphaFoldDB" id="A0A382A5L2"/>
<reference evidence="2" key="1">
    <citation type="submission" date="2018-05" db="EMBL/GenBank/DDBJ databases">
        <authorList>
            <person name="Lanie J.A."/>
            <person name="Ng W.-L."/>
            <person name="Kazmierczak K.M."/>
            <person name="Andrzejewski T.M."/>
            <person name="Davidsen T.M."/>
            <person name="Wayne K.J."/>
            <person name="Tettelin H."/>
            <person name="Glass J.I."/>
            <person name="Rusch D."/>
            <person name="Podicherti R."/>
            <person name="Tsui H.-C.T."/>
            <person name="Winkler M.E."/>
        </authorList>
    </citation>
    <scope>NUCLEOTIDE SEQUENCE</scope>
</reference>
<accession>A0A382A5L2</accession>
<dbReference type="InterPro" id="IPR013096">
    <property type="entry name" value="Cupin_2"/>
</dbReference>
<protein>
    <recommendedName>
        <fullName evidence="1">Cupin type-2 domain-containing protein</fullName>
    </recommendedName>
</protein>
<dbReference type="PANTHER" id="PTHR36440">
    <property type="entry name" value="PUTATIVE (AFU_ORTHOLOGUE AFUA_8G07350)-RELATED"/>
    <property type="match status" value="1"/>
</dbReference>
<sequence length="154" mass="16816">MSFDIKEVILGPGEGKKLNAVDHPFTFKAISADTNGHYAIFESTLYGGGPGQHTHENEEEAFYVIEGNLKVLLGENIIEAKPGSFVLVPRGTLHTFFRSDENPVKLLVIISPAGFEDFFFEVVGDDEVDAEMMADRALKVGHKYGVTFTGPPLG</sequence>
<dbReference type="PANTHER" id="PTHR36440:SF1">
    <property type="entry name" value="PUTATIVE (AFU_ORTHOLOGUE AFUA_8G07350)-RELATED"/>
    <property type="match status" value="1"/>
</dbReference>
<dbReference type="SUPFAM" id="SSF51182">
    <property type="entry name" value="RmlC-like cupins"/>
    <property type="match status" value="1"/>
</dbReference>
<dbReference type="InterPro" id="IPR011051">
    <property type="entry name" value="RmlC_Cupin_sf"/>
</dbReference>
<evidence type="ECO:0000313" key="2">
    <source>
        <dbReference type="EMBL" id="SVA96816.1"/>
    </source>
</evidence>
<dbReference type="InterPro" id="IPR014710">
    <property type="entry name" value="RmlC-like_jellyroll"/>
</dbReference>